<proteinExistence type="predicted"/>
<organism evidence="2 3">
    <name type="scientific">Meganyctiphanes norvegica</name>
    <name type="common">Northern krill</name>
    <name type="synonym">Thysanopoda norvegica</name>
    <dbReference type="NCBI Taxonomy" id="48144"/>
    <lineage>
        <taxon>Eukaryota</taxon>
        <taxon>Metazoa</taxon>
        <taxon>Ecdysozoa</taxon>
        <taxon>Arthropoda</taxon>
        <taxon>Crustacea</taxon>
        <taxon>Multicrustacea</taxon>
        <taxon>Malacostraca</taxon>
        <taxon>Eumalacostraca</taxon>
        <taxon>Eucarida</taxon>
        <taxon>Euphausiacea</taxon>
        <taxon>Euphausiidae</taxon>
        <taxon>Meganyctiphanes</taxon>
    </lineage>
</organism>
<dbReference type="PANTHER" id="PTHR47160:SF10">
    <property type="entry name" value="MULE TRANSPOSASE DOMAIN-CONTAINING PROTEIN"/>
    <property type="match status" value="1"/>
</dbReference>
<sequence length="261" mass="30779">QLDHLRAARLIKIDGTFKIVTKPHKQLFTIHSNIGNPDEDVSTPLCYVLMSGKRKVDYVAVLQKLKSEVEKDGRPMKLECVLMDFEIAFWQAVEEVFGRDVRRRGCWFHFTQAIYMKVNNLKLSQTYHTKGGFYIMVRRLMCLAMVDDTNIENLFLYLKARYSEEINSNAQVKKFFDYFEETWISGKFYSPADWCCYREDTRTNNELENWNGQIWHSGGKKKLHIYLLAELLHKDAIGYFDRFLLEPENTTKKKQRTGTES</sequence>
<reference evidence="2 3" key="1">
    <citation type="submission" date="2024-05" db="EMBL/GenBank/DDBJ databases">
        <authorList>
            <person name="Wallberg A."/>
        </authorList>
    </citation>
    <scope>NUCLEOTIDE SEQUENCE [LARGE SCALE GENOMIC DNA]</scope>
</reference>
<dbReference type="Proteomes" id="UP001497623">
    <property type="component" value="Unassembled WGS sequence"/>
</dbReference>
<evidence type="ECO:0000313" key="3">
    <source>
        <dbReference type="Proteomes" id="UP001497623"/>
    </source>
</evidence>
<keyword evidence="3" id="KW-1185">Reference proteome</keyword>
<dbReference type="Pfam" id="PF10551">
    <property type="entry name" value="MULE"/>
    <property type="match status" value="1"/>
</dbReference>
<gene>
    <name evidence="2" type="ORF">MNOR_LOCUS30916</name>
</gene>
<dbReference type="InterPro" id="IPR018289">
    <property type="entry name" value="MULE_transposase_dom"/>
</dbReference>
<protein>
    <recommendedName>
        <fullName evidence="1">MULE transposase domain-containing protein</fullName>
    </recommendedName>
</protein>
<name>A0AAV2S0U8_MEGNR</name>
<evidence type="ECO:0000259" key="1">
    <source>
        <dbReference type="Pfam" id="PF10551"/>
    </source>
</evidence>
<dbReference type="EMBL" id="CAXKWB010038727">
    <property type="protein sequence ID" value="CAL4152235.1"/>
    <property type="molecule type" value="Genomic_DNA"/>
</dbReference>
<accession>A0AAV2S0U8</accession>
<feature type="non-terminal residue" evidence="2">
    <location>
        <position position="1"/>
    </location>
</feature>
<dbReference type="PANTHER" id="PTHR47160">
    <property type="entry name" value="PUTATIVE-RELATED"/>
    <property type="match status" value="1"/>
</dbReference>
<evidence type="ECO:0000313" key="2">
    <source>
        <dbReference type="EMBL" id="CAL4152235.1"/>
    </source>
</evidence>
<feature type="domain" description="MULE transposase" evidence="1">
    <location>
        <begin position="11"/>
        <end position="112"/>
    </location>
</feature>
<comment type="caution">
    <text evidence="2">The sequence shown here is derived from an EMBL/GenBank/DDBJ whole genome shotgun (WGS) entry which is preliminary data.</text>
</comment>
<dbReference type="AlphaFoldDB" id="A0AAV2S0U8"/>